<evidence type="ECO:0000313" key="7">
    <source>
        <dbReference type="Proteomes" id="UP000075806"/>
    </source>
</evidence>
<dbReference type="SMART" id="SM00382">
    <property type="entry name" value="AAA"/>
    <property type="match status" value="1"/>
</dbReference>
<dbReference type="FunFam" id="3.40.50.300:FF:000016">
    <property type="entry name" value="Oligopeptide ABC transporter ATP-binding component"/>
    <property type="match status" value="1"/>
</dbReference>
<dbReference type="Pfam" id="PF00005">
    <property type="entry name" value="ABC_tran"/>
    <property type="match status" value="1"/>
</dbReference>
<proteinExistence type="inferred from homology"/>
<dbReference type="Proteomes" id="UP000075806">
    <property type="component" value="Unassembled WGS sequence"/>
</dbReference>
<sequence>MGNHQEILLKLSGLSKNYGAKRKLFSKSKEVVHAVRDVSLEVKKGETLGIIGESGCGKSTLGRLITNLEKPTSGEVIFNNKKIESLHAKEMFDVRKQLQIIFQDPYSSLNPRKPIGETLKEPMYVHKMSPEGGLDKRVDELLELVGLNSEHKRKYPHEFSGGQRQRIGIARALSLNPSMIVCDEPVSALDVSVQAQILNLLLDLKEQFNLTLIFIGHGLGAVKYVSDRIAVMYLGRIVEIGKAEQVFNTPSHPYTKALLDSYPPAHPSKRKDSPPLIDGDLPDPIHLPKGCSFQSRCPNVQEKCKLEQPELVNCSEGQSAACHYPILNLDEREVT</sequence>
<evidence type="ECO:0000259" key="5">
    <source>
        <dbReference type="PROSITE" id="PS50893"/>
    </source>
</evidence>
<dbReference type="PANTHER" id="PTHR43776:SF7">
    <property type="entry name" value="D,D-DIPEPTIDE TRANSPORT ATP-BINDING PROTEIN DDPF-RELATED"/>
    <property type="match status" value="1"/>
</dbReference>
<dbReference type="PROSITE" id="PS00211">
    <property type="entry name" value="ABC_TRANSPORTER_1"/>
    <property type="match status" value="1"/>
</dbReference>
<dbReference type="Gene3D" id="3.40.50.300">
    <property type="entry name" value="P-loop containing nucleotide triphosphate hydrolases"/>
    <property type="match status" value="1"/>
</dbReference>
<keyword evidence="4" id="KW-0067">ATP-binding</keyword>
<dbReference type="SUPFAM" id="SSF52540">
    <property type="entry name" value="P-loop containing nucleoside triphosphate hydrolases"/>
    <property type="match status" value="1"/>
</dbReference>
<dbReference type="PANTHER" id="PTHR43776">
    <property type="entry name" value="TRANSPORT ATP-BINDING PROTEIN"/>
    <property type="match status" value="1"/>
</dbReference>
<keyword evidence="3" id="KW-0547">Nucleotide-binding</keyword>
<comment type="caution">
    <text evidence="6">The sequence shown here is derived from an EMBL/GenBank/DDBJ whole genome shotgun (WGS) entry which is preliminary data.</text>
</comment>
<accession>A0A161PCC0</accession>
<dbReference type="PROSITE" id="PS50893">
    <property type="entry name" value="ABC_TRANSPORTER_2"/>
    <property type="match status" value="1"/>
</dbReference>
<dbReference type="GO" id="GO:0015833">
    <property type="term" value="P:peptide transport"/>
    <property type="evidence" value="ECO:0007669"/>
    <property type="project" value="InterPro"/>
</dbReference>
<comment type="similarity">
    <text evidence="1">Belongs to the ABC transporter superfamily.</text>
</comment>
<dbReference type="GO" id="GO:0055085">
    <property type="term" value="P:transmembrane transport"/>
    <property type="evidence" value="ECO:0007669"/>
    <property type="project" value="UniProtKB-ARBA"/>
</dbReference>
<organism evidence="6 7">
    <name type="scientific">Alkalihalobacillus trypoxylicola</name>
    <dbReference type="NCBI Taxonomy" id="519424"/>
    <lineage>
        <taxon>Bacteria</taxon>
        <taxon>Bacillati</taxon>
        <taxon>Bacillota</taxon>
        <taxon>Bacilli</taxon>
        <taxon>Bacillales</taxon>
        <taxon>Bacillaceae</taxon>
        <taxon>Alkalihalobacillus</taxon>
    </lineage>
</organism>
<dbReference type="GO" id="GO:0016887">
    <property type="term" value="F:ATP hydrolysis activity"/>
    <property type="evidence" value="ECO:0007669"/>
    <property type="project" value="InterPro"/>
</dbReference>
<evidence type="ECO:0000313" key="6">
    <source>
        <dbReference type="EMBL" id="KYG29529.1"/>
    </source>
</evidence>
<keyword evidence="7" id="KW-1185">Reference proteome</keyword>
<dbReference type="Pfam" id="PF08352">
    <property type="entry name" value="oligo_HPY"/>
    <property type="match status" value="1"/>
</dbReference>
<evidence type="ECO:0000256" key="3">
    <source>
        <dbReference type="ARBA" id="ARBA00022741"/>
    </source>
</evidence>
<gene>
    <name evidence="6" type="ORF">AZF04_08390</name>
</gene>
<dbReference type="NCBIfam" id="TIGR01727">
    <property type="entry name" value="oligo_HPY"/>
    <property type="match status" value="1"/>
</dbReference>
<reference evidence="6" key="1">
    <citation type="submission" date="2016-02" db="EMBL/GenBank/DDBJ databases">
        <title>Genome sequence of Bacillus trypoxylicola KCTC 13244(T).</title>
        <authorList>
            <person name="Jeong H."/>
            <person name="Park S.-H."/>
            <person name="Choi S.-K."/>
        </authorList>
    </citation>
    <scope>NUCLEOTIDE SEQUENCE [LARGE SCALE GENOMIC DNA]</scope>
    <source>
        <strain evidence="6">KCTC 13244</strain>
    </source>
</reference>
<dbReference type="InterPro" id="IPR050319">
    <property type="entry name" value="ABC_transp_ATP-bind"/>
</dbReference>
<keyword evidence="2" id="KW-0813">Transport</keyword>
<dbReference type="InterPro" id="IPR027417">
    <property type="entry name" value="P-loop_NTPase"/>
</dbReference>
<protein>
    <submittedName>
        <fullName evidence="6">Peptide ABC transporter substrate-binding protein</fullName>
    </submittedName>
</protein>
<dbReference type="CDD" id="cd03257">
    <property type="entry name" value="ABC_NikE_OppD_transporters"/>
    <property type="match status" value="1"/>
</dbReference>
<evidence type="ECO:0000256" key="2">
    <source>
        <dbReference type="ARBA" id="ARBA00022448"/>
    </source>
</evidence>
<dbReference type="InterPro" id="IPR017871">
    <property type="entry name" value="ABC_transporter-like_CS"/>
</dbReference>
<dbReference type="InterPro" id="IPR013563">
    <property type="entry name" value="Oligopep_ABC_C"/>
</dbReference>
<dbReference type="RefSeq" id="WP_061949325.1">
    <property type="nucleotide sequence ID" value="NZ_LTAO01000023.1"/>
</dbReference>
<dbReference type="InterPro" id="IPR003439">
    <property type="entry name" value="ABC_transporter-like_ATP-bd"/>
</dbReference>
<dbReference type="EMBL" id="LTAO01000023">
    <property type="protein sequence ID" value="KYG29529.1"/>
    <property type="molecule type" value="Genomic_DNA"/>
</dbReference>
<evidence type="ECO:0000256" key="1">
    <source>
        <dbReference type="ARBA" id="ARBA00005417"/>
    </source>
</evidence>
<dbReference type="STRING" id="519424.AZF04_08390"/>
<dbReference type="GO" id="GO:0005524">
    <property type="term" value="F:ATP binding"/>
    <property type="evidence" value="ECO:0007669"/>
    <property type="project" value="UniProtKB-KW"/>
</dbReference>
<name>A0A161PCC0_9BACI</name>
<dbReference type="OrthoDB" id="9802264at2"/>
<dbReference type="AlphaFoldDB" id="A0A161PCC0"/>
<feature type="domain" description="ABC transporter" evidence="5">
    <location>
        <begin position="9"/>
        <end position="259"/>
    </location>
</feature>
<evidence type="ECO:0000256" key="4">
    <source>
        <dbReference type="ARBA" id="ARBA00022840"/>
    </source>
</evidence>
<dbReference type="InterPro" id="IPR003593">
    <property type="entry name" value="AAA+_ATPase"/>
</dbReference>